<protein>
    <submittedName>
        <fullName evidence="4">DUF2025 family protein</fullName>
    </submittedName>
</protein>
<dbReference type="EMBL" id="WTFN01000035">
    <property type="protein sequence ID" value="MWK57418.1"/>
    <property type="molecule type" value="Genomic_DNA"/>
</dbReference>
<dbReference type="InterPro" id="IPR023117">
    <property type="entry name" value="PA1123-like_domain"/>
</dbReference>
<dbReference type="AlphaFoldDB" id="A0A1I0TMH3"/>
<dbReference type="Gene3D" id="3.90.1650.10">
    <property type="entry name" value="PA1123-like"/>
    <property type="match status" value="1"/>
</dbReference>
<dbReference type="KEGG" id="poj:PtoMrB4_15390"/>
<dbReference type="Proteomes" id="UP001273935">
    <property type="component" value="Unassembled WGS sequence"/>
</dbReference>
<evidence type="ECO:0000313" key="7">
    <source>
        <dbReference type="Proteomes" id="UP001273935"/>
    </source>
</evidence>
<dbReference type="EMBL" id="JAWJUL010000094">
    <property type="protein sequence ID" value="MDV3441935.1"/>
    <property type="molecule type" value="Genomic_DNA"/>
</dbReference>
<dbReference type="GeneID" id="57396752"/>
<dbReference type="Proteomes" id="UP000461288">
    <property type="component" value="Unassembled WGS sequence"/>
</dbReference>
<gene>
    <name evidence="4" type="ORF">GO594_15660</name>
    <name evidence="2" type="ORF">PtoMrB4_15390</name>
    <name evidence="3" type="ORF">R0G64_21175</name>
</gene>
<reference evidence="4 5" key="1">
    <citation type="submission" date="2019-12" db="EMBL/GenBank/DDBJ databases">
        <title>Draft genome sequence of Pseudomonas otitidis recovered from a chicken carcass.</title>
        <authorList>
            <person name="Vieira T.R."/>
            <person name="Oliviera E.F.C."/>
            <person name="Silva N.M.V."/>
            <person name="Sambrano G.E."/>
            <person name="Cibulski S.P."/>
            <person name="Cardoso M.R.I."/>
        </authorList>
    </citation>
    <scope>NUCLEOTIDE SEQUENCE [LARGE SCALE GENOMIC DNA]</scope>
    <source>
        <strain evidence="4 5">25_K</strain>
    </source>
</reference>
<feature type="domain" description="PA1123-like" evidence="1">
    <location>
        <begin position="1"/>
        <end position="105"/>
    </location>
</feature>
<dbReference type="EMBL" id="AP022642">
    <property type="protein sequence ID" value="BCA27562.1"/>
    <property type="molecule type" value="Genomic_DNA"/>
</dbReference>
<dbReference type="InterPro" id="IPR036808">
    <property type="entry name" value="PA1123-like_sf"/>
</dbReference>
<sequence>MSITSSGICAAADQLQGFVGFNLKTGHHIVRFSEDSFGMDVDNDSIMPASEFVWQPHTDHTMTLKRELIQLLLDQNIDERLNISEPLRVYMRRRDLPEITAERRLRGCLEA</sequence>
<keyword evidence="7" id="KW-1185">Reference proteome</keyword>
<reference evidence="2 6" key="2">
    <citation type="journal article" date="2020" name="Microbiol. Resour. Announc.">
        <title>Complete genome sequence of Pseudomonas otitidis strain MrB4, isolated from Lake Biwa in Japan.</title>
        <authorList>
            <person name="Miyazaki K."/>
            <person name="Hase E."/>
            <person name="Maruya T."/>
        </authorList>
    </citation>
    <scope>NUCLEOTIDE SEQUENCE [LARGE SCALE GENOMIC DNA]</scope>
    <source>
        <strain evidence="2 6">MrB4</strain>
    </source>
</reference>
<evidence type="ECO:0000313" key="5">
    <source>
        <dbReference type="Proteomes" id="UP000461288"/>
    </source>
</evidence>
<dbReference type="RefSeq" id="WP_044413557.1">
    <property type="nucleotide sequence ID" value="NZ_AP022642.1"/>
</dbReference>
<dbReference type="Pfam" id="PF09634">
    <property type="entry name" value="DUF2025"/>
    <property type="match status" value="1"/>
</dbReference>
<evidence type="ECO:0000259" key="1">
    <source>
        <dbReference type="Pfam" id="PF09634"/>
    </source>
</evidence>
<accession>A0A1I0TMH3</accession>
<organism evidence="4 5">
    <name type="scientific">Metapseudomonas otitidis</name>
    <dbReference type="NCBI Taxonomy" id="319939"/>
    <lineage>
        <taxon>Bacteria</taxon>
        <taxon>Pseudomonadati</taxon>
        <taxon>Pseudomonadota</taxon>
        <taxon>Gammaproteobacteria</taxon>
        <taxon>Pseudomonadales</taxon>
        <taxon>Pseudomonadaceae</taxon>
        <taxon>Metapseudomonas</taxon>
    </lineage>
</organism>
<proteinExistence type="predicted"/>
<dbReference type="SUPFAM" id="SSF160477">
    <property type="entry name" value="PA1123-like"/>
    <property type="match status" value="1"/>
</dbReference>
<name>A0A1I0TMH3_9GAMM</name>
<evidence type="ECO:0000313" key="3">
    <source>
        <dbReference type="EMBL" id="MDV3441935.1"/>
    </source>
</evidence>
<evidence type="ECO:0000313" key="6">
    <source>
        <dbReference type="Proteomes" id="UP000501237"/>
    </source>
</evidence>
<dbReference type="Proteomes" id="UP000501237">
    <property type="component" value="Chromosome"/>
</dbReference>
<evidence type="ECO:0000313" key="2">
    <source>
        <dbReference type="EMBL" id="BCA27562.1"/>
    </source>
</evidence>
<evidence type="ECO:0000313" key="4">
    <source>
        <dbReference type="EMBL" id="MWK57418.1"/>
    </source>
</evidence>
<reference evidence="3 7" key="3">
    <citation type="submission" date="2023-10" db="EMBL/GenBank/DDBJ databases">
        <title>Pseudomonas otitidis isolated from a paediatric patient with cystic fibrosis in Chile.</title>
        <authorList>
            <person name="Amsteins-Romero L."/>
            <person name="Opazo-Capurro A."/>
            <person name="Matus-Kohler M."/>
            <person name="Gonzalez-Rocha G."/>
        </authorList>
    </citation>
    <scope>NUCLEOTIDE SEQUENCE [LARGE SCALE GENOMIC DNA]</scope>
    <source>
        <strain evidence="3 7">P-714</strain>
    </source>
</reference>